<evidence type="ECO:0000256" key="2">
    <source>
        <dbReference type="ARBA" id="ARBA00008335"/>
    </source>
</evidence>
<reference evidence="9 10" key="1">
    <citation type="submission" date="2017-01" db="EMBL/GenBank/DDBJ databases">
        <title>Genome sequencing of Rhodoferax fermentans JCM 7819.</title>
        <authorList>
            <person name="Kim Y.J."/>
            <person name="Farh M.E.-A."/>
            <person name="Yang D.-C."/>
        </authorList>
    </citation>
    <scope>NUCLEOTIDE SEQUENCE [LARGE SCALE GENOMIC DNA]</scope>
    <source>
        <strain evidence="9 10">JCM 7819</strain>
    </source>
</reference>
<sequence length="384" mass="39882">MHLALLTIIYLAFISLGLPDGVLGVAWTAMRQDLNQPLAAVGLLTITLTACSGLSTVVSGYVLQKLGTGPVVMISGFLTGLALLGFSLAPSMGWLLALSVPLGLGAGAVDAGLNHFVAAHYSSRHMNWLHGCWGIGATLGPLIMGATLATQGWQGGYQTLATMQLALAVILLLSLSLWQRENAKPPAEVHNEAQQARIKPVSMAATWLAPLGFLLYVAAEAGTGLWAASILVNSRGTSPATAGLWVSFFFGSITAGRFAVGLVANRLGNRRLIRLGLLTATLGAVVFAIPSLPAPLSLAGLVMMGLGCAPVYPSMMHETAQRFPAELTAKVIGRQVGLSYVGSAGVPAACGLLAAYAGLPMVMPALILVLLALLWVTERLNQLT</sequence>
<keyword evidence="5 7" id="KW-1133">Transmembrane helix</keyword>
<feature type="transmembrane region" description="Helical" evidence="7">
    <location>
        <begin position="239"/>
        <end position="260"/>
    </location>
</feature>
<dbReference type="Proteomes" id="UP000190750">
    <property type="component" value="Unassembled WGS sequence"/>
</dbReference>
<comment type="similarity">
    <text evidence="2">Belongs to the major facilitator superfamily.</text>
</comment>
<keyword evidence="10" id="KW-1185">Reference proteome</keyword>
<dbReference type="InterPro" id="IPR020846">
    <property type="entry name" value="MFS_dom"/>
</dbReference>
<dbReference type="InterPro" id="IPR036259">
    <property type="entry name" value="MFS_trans_sf"/>
</dbReference>
<comment type="subcellular location">
    <subcellularLocation>
        <location evidence="1">Endomembrane system</location>
        <topology evidence="1">Multi-pass membrane protein</topology>
    </subcellularLocation>
</comment>
<feature type="transmembrane region" description="Helical" evidence="7">
    <location>
        <begin position="94"/>
        <end position="116"/>
    </location>
</feature>
<keyword evidence="6 7" id="KW-0472">Membrane</keyword>
<dbReference type="InterPro" id="IPR051788">
    <property type="entry name" value="MFS_Transporter"/>
</dbReference>
<evidence type="ECO:0000256" key="6">
    <source>
        <dbReference type="ARBA" id="ARBA00023136"/>
    </source>
</evidence>
<dbReference type="InterPro" id="IPR011701">
    <property type="entry name" value="MFS"/>
</dbReference>
<name>A0A1T1AYV1_RHOFE</name>
<organism evidence="9 10">
    <name type="scientific">Rhodoferax fermentans</name>
    <dbReference type="NCBI Taxonomy" id="28066"/>
    <lineage>
        <taxon>Bacteria</taxon>
        <taxon>Pseudomonadati</taxon>
        <taxon>Pseudomonadota</taxon>
        <taxon>Betaproteobacteria</taxon>
        <taxon>Burkholderiales</taxon>
        <taxon>Comamonadaceae</taxon>
        <taxon>Rhodoferax</taxon>
    </lineage>
</organism>
<keyword evidence="3" id="KW-0813">Transport</keyword>
<dbReference type="AlphaFoldDB" id="A0A1T1AYV1"/>
<feature type="transmembrane region" description="Helical" evidence="7">
    <location>
        <begin position="272"/>
        <end position="290"/>
    </location>
</feature>
<comment type="caution">
    <text evidence="9">The sequence shown here is derived from an EMBL/GenBank/DDBJ whole genome shotgun (WGS) entry which is preliminary data.</text>
</comment>
<dbReference type="EMBL" id="MTJN01000002">
    <property type="protein sequence ID" value="OOV09270.1"/>
    <property type="molecule type" value="Genomic_DNA"/>
</dbReference>
<keyword evidence="4 7" id="KW-0812">Transmembrane</keyword>
<protein>
    <recommendedName>
        <fullName evidence="8">Major facilitator superfamily (MFS) profile domain-containing protein</fullName>
    </recommendedName>
</protein>
<gene>
    <name evidence="9" type="ORF">RF819_18065</name>
</gene>
<feature type="transmembrane region" description="Helical" evidence="7">
    <location>
        <begin position="200"/>
        <end position="219"/>
    </location>
</feature>
<dbReference type="PANTHER" id="PTHR23514">
    <property type="entry name" value="BYPASS OF STOP CODON PROTEIN 6"/>
    <property type="match status" value="1"/>
</dbReference>
<feature type="transmembrane region" description="Helical" evidence="7">
    <location>
        <begin position="70"/>
        <end position="88"/>
    </location>
</feature>
<evidence type="ECO:0000259" key="8">
    <source>
        <dbReference type="PROSITE" id="PS50850"/>
    </source>
</evidence>
<dbReference type="GO" id="GO:0016020">
    <property type="term" value="C:membrane"/>
    <property type="evidence" value="ECO:0007669"/>
    <property type="project" value="TreeGrafter"/>
</dbReference>
<feature type="transmembrane region" description="Helical" evidence="7">
    <location>
        <begin position="40"/>
        <end position="63"/>
    </location>
</feature>
<dbReference type="STRING" id="28066.RF819_18065"/>
<feature type="domain" description="Major facilitator superfamily (MFS) profile" evidence="8">
    <location>
        <begin position="5"/>
        <end position="382"/>
    </location>
</feature>
<dbReference type="GO" id="GO:0012505">
    <property type="term" value="C:endomembrane system"/>
    <property type="evidence" value="ECO:0007669"/>
    <property type="project" value="UniProtKB-SubCell"/>
</dbReference>
<evidence type="ECO:0000256" key="7">
    <source>
        <dbReference type="SAM" id="Phobius"/>
    </source>
</evidence>
<dbReference type="GO" id="GO:0022857">
    <property type="term" value="F:transmembrane transporter activity"/>
    <property type="evidence" value="ECO:0007669"/>
    <property type="project" value="InterPro"/>
</dbReference>
<evidence type="ECO:0000313" key="10">
    <source>
        <dbReference type="Proteomes" id="UP000190750"/>
    </source>
</evidence>
<evidence type="ECO:0000256" key="3">
    <source>
        <dbReference type="ARBA" id="ARBA00022448"/>
    </source>
</evidence>
<evidence type="ECO:0000313" key="9">
    <source>
        <dbReference type="EMBL" id="OOV09270.1"/>
    </source>
</evidence>
<dbReference type="Gene3D" id="1.20.1250.20">
    <property type="entry name" value="MFS general substrate transporter like domains"/>
    <property type="match status" value="2"/>
</dbReference>
<proteinExistence type="inferred from homology"/>
<dbReference type="Pfam" id="PF07690">
    <property type="entry name" value="MFS_1"/>
    <property type="match status" value="1"/>
</dbReference>
<dbReference type="PANTHER" id="PTHR23514:SF3">
    <property type="entry name" value="BYPASS OF STOP CODON PROTEIN 6"/>
    <property type="match status" value="1"/>
</dbReference>
<accession>A0A1T1AYV1</accession>
<feature type="transmembrane region" description="Helical" evidence="7">
    <location>
        <begin position="128"/>
        <end position="149"/>
    </location>
</feature>
<feature type="transmembrane region" description="Helical" evidence="7">
    <location>
        <begin position="161"/>
        <end position="179"/>
    </location>
</feature>
<evidence type="ECO:0000256" key="5">
    <source>
        <dbReference type="ARBA" id="ARBA00022989"/>
    </source>
</evidence>
<feature type="transmembrane region" description="Helical" evidence="7">
    <location>
        <begin position="361"/>
        <end position="377"/>
    </location>
</feature>
<dbReference type="PROSITE" id="PS50850">
    <property type="entry name" value="MFS"/>
    <property type="match status" value="1"/>
</dbReference>
<dbReference type="SUPFAM" id="SSF103473">
    <property type="entry name" value="MFS general substrate transporter"/>
    <property type="match status" value="1"/>
</dbReference>
<evidence type="ECO:0000256" key="1">
    <source>
        <dbReference type="ARBA" id="ARBA00004127"/>
    </source>
</evidence>
<evidence type="ECO:0000256" key="4">
    <source>
        <dbReference type="ARBA" id="ARBA00022692"/>
    </source>
</evidence>